<feature type="coiled-coil region" evidence="1">
    <location>
        <begin position="50"/>
        <end position="77"/>
    </location>
</feature>
<protein>
    <recommendedName>
        <fullName evidence="2">C4-type zinc ribbon domain-containing protein</fullName>
    </recommendedName>
</protein>
<proteinExistence type="predicted"/>
<evidence type="ECO:0000259" key="2">
    <source>
        <dbReference type="Pfam" id="PF02591"/>
    </source>
</evidence>
<comment type="caution">
    <text evidence="3">The sequence shown here is derived from an EMBL/GenBank/DDBJ whole genome shotgun (WGS) entry which is preliminary data.</text>
</comment>
<feature type="domain" description="C4-type zinc ribbon" evidence="2">
    <location>
        <begin position="210"/>
        <end position="241"/>
    </location>
</feature>
<dbReference type="Gene3D" id="1.10.287.1490">
    <property type="match status" value="1"/>
</dbReference>
<evidence type="ECO:0000313" key="4">
    <source>
        <dbReference type="Proteomes" id="UP000260943"/>
    </source>
</evidence>
<dbReference type="EMBL" id="QSRJ01000020">
    <property type="protein sequence ID" value="RGL07129.1"/>
    <property type="molecule type" value="Genomic_DNA"/>
</dbReference>
<reference evidence="3 4" key="1">
    <citation type="submission" date="2018-08" db="EMBL/GenBank/DDBJ databases">
        <title>A genome reference for cultivated species of the human gut microbiota.</title>
        <authorList>
            <person name="Zou Y."/>
            <person name="Xue W."/>
            <person name="Luo G."/>
        </authorList>
    </citation>
    <scope>NUCLEOTIDE SEQUENCE [LARGE SCALE GENOMIC DNA]</scope>
    <source>
        <strain evidence="3 4">TF08-14</strain>
    </source>
</reference>
<sequence length="248" mass="27908">MVDLYKRRARMTVGSTLLKLQELDLALERDQAALDCMPEIAQLAKKRRAYLKLKADANKLLAARKDLENDLADLDEDEAFCNAAVDQAQSEMQKPENHRLMKEFEQQLAGIAKKLDKINFARKDKIAALEKAKSNEAYATEYIAKFEASVIEDTRAAREKADEIRNRIEVSRHQRDALIKTVDSSIIDTYNKASKRFNGLGVEKLEGAVPSVCRMSLSPSSMDSLKGADEVAECPYCHRLLVISAEEE</sequence>
<evidence type="ECO:0000256" key="1">
    <source>
        <dbReference type="SAM" id="Coils"/>
    </source>
</evidence>
<keyword evidence="1" id="KW-0175">Coiled coil</keyword>
<organism evidence="3 4">
    <name type="scientific">Collinsella tanakaei</name>
    <dbReference type="NCBI Taxonomy" id="626935"/>
    <lineage>
        <taxon>Bacteria</taxon>
        <taxon>Bacillati</taxon>
        <taxon>Actinomycetota</taxon>
        <taxon>Coriobacteriia</taxon>
        <taxon>Coriobacteriales</taxon>
        <taxon>Coriobacteriaceae</taxon>
        <taxon>Collinsella</taxon>
    </lineage>
</organism>
<accession>A0A3E4QNH2</accession>
<dbReference type="Proteomes" id="UP000260943">
    <property type="component" value="Unassembled WGS sequence"/>
</dbReference>
<dbReference type="InterPro" id="IPR003743">
    <property type="entry name" value="Zf-RING_7"/>
</dbReference>
<gene>
    <name evidence="3" type="ORF">DXC81_10995</name>
</gene>
<name>A0A3E4QNH2_9ACTN</name>
<evidence type="ECO:0000313" key="3">
    <source>
        <dbReference type="EMBL" id="RGL07129.1"/>
    </source>
</evidence>
<dbReference type="Pfam" id="PF02591">
    <property type="entry name" value="Zn_ribbon_9"/>
    <property type="match status" value="1"/>
</dbReference>
<dbReference type="AlphaFoldDB" id="A0A3E4QNH2"/>